<dbReference type="Gene3D" id="1.10.10.60">
    <property type="entry name" value="Homeodomain-like"/>
    <property type="match status" value="2"/>
</dbReference>
<dbReference type="PANTHER" id="PTHR43280:SF2">
    <property type="entry name" value="HTH-TYPE TRANSCRIPTIONAL REGULATOR EXSA"/>
    <property type="match status" value="1"/>
</dbReference>
<keyword evidence="3" id="KW-0804">Transcription</keyword>
<feature type="domain" description="HTH araC/xylS-type" evidence="6">
    <location>
        <begin position="444"/>
        <end position="531"/>
    </location>
</feature>
<keyword evidence="5" id="KW-0812">Transmembrane</keyword>
<dbReference type="SUPFAM" id="SSF46689">
    <property type="entry name" value="Homeodomain-like"/>
    <property type="match status" value="1"/>
</dbReference>
<feature type="transmembrane region" description="Helical" evidence="5">
    <location>
        <begin position="359"/>
        <end position="378"/>
    </location>
</feature>
<organism evidence="7 8">
    <name type="scientific">Kordia aestuariivivens</name>
    <dbReference type="NCBI Taxonomy" id="2759037"/>
    <lineage>
        <taxon>Bacteria</taxon>
        <taxon>Pseudomonadati</taxon>
        <taxon>Bacteroidota</taxon>
        <taxon>Flavobacteriia</taxon>
        <taxon>Flavobacteriales</taxon>
        <taxon>Flavobacteriaceae</taxon>
        <taxon>Kordia</taxon>
    </lineage>
</organism>
<dbReference type="Gene3D" id="1.25.40.10">
    <property type="entry name" value="Tetratricopeptide repeat domain"/>
    <property type="match status" value="2"/>
</dbReference>
<keyword evidence="5" id="KW-1133">Transmembrane helix</keyword>
<dbReference type="RefSeq" id="WP_187561194.1">
    <property type="nucleotide sequence ID" value="NZ_JACGWS010000003.1"/>
</dbReference>
<protein>
    <submittedName>
        <fullName evidence="7">AraC family transcriptional regulator</fullName>
    </submittedName>
</protein>
<sequence>MTTKSFEELEKRYLATYKTPKEAKKYVDALYLVAQKGTDKQRIAKALYRKGYIYLKLGNTKAALQFTEESLANKSHDDDKLLFQNLVQKGNIFLAEGKYDSSIHFYLKGRVVAQKIGSTRDILAMTTNVALIKKQIEDYTGAIYDFKGTLTEIEKLNSPIYNRLEIANHLGLADTYLRILQPDAALIHTNKGLLKTSPETYANLHTDLLLNRVIIKYQKQQYQQSIDLAISLDTLIKNTEQPRKFVTSYLYQAKSYNALKLVDSAIFQYENIKNLAKIEAFSFPELEEVYYQLAKMYLQKKDTKSATHNFELFEEFNQQKDSSNIVVHHTIKDYDIAQLKEELRTVNEKSTQQKKTVNYLYVISSVLVGFTIFFLILYRRNKNKNKKRFSELLIRMQQLETEKKKPKTITHKTDLAINDEGVVQILKDLSTFEAKQSFLHVDCTLAYTAKKLKTNTAYLSHVINTYKGKTFTAYLNDLRIDTALVTLKNDKKIRLYSMKAIANEFGYKRRETFSKVFKSTTGMDPTSYIKELQLKDKNRRDNS</sequence>
<proteinExistence type="predicted"/>
<dbReference type="SMART" id="SM00028">
    <property type="entry name" value="TPR"/>
    <property type="match status" value="3"/>
</dbReference>
<dbReference type="PROSITE" id="PS50005">
    <property type="entry name" value="TPR"/>
    <property type="match status" value="1"/>
</dbReference>
<keyword evidence="4" id="KW-0802">TPR repeat</keyword>
<dbReference type="SMART" id="SM00342">
    <property type="entry name" value="HTH_ARAC"/>
    <property type="match status" value="1"/>
</dbReference>
<dbReference type="PROSITE" id="PS01124">
    <property type="entry name" value="HTH_ARAC_FAMILY_2"/>
    <property type="match status" value="1"/>
</dbReference>
<dbReference type="InterPro" id="IPR009057">
    <property type="entry name" value="Homeodomain-like_sf"/>
</dbReference>
<reference evidence="7 8" key="1">
    <citation type="submission" date="2020-07" db="EMBL/GenBank/DDBJ databases">
        <title>Description of Kordia aestuariivivens sp. nov., isolated from a tidal flat.</title>
        <authorList>
            <person name="Park S."/>
            <person name="Yoon J.-H."/>
        </authorList>
    </citation>
    <scope>NUCLEOTIDE SEQUENCE [LARGE SCALE GENOMIC DNA]</scope>
    <source>
        <strain evidence="7 8">YSTF-M3</strain>
    </source>
</reference>
<evidence type="ECO:0000256" key="5">
    <source>
        <dbReference type="SAM" id="Phobius"/>
    </source>
</evidence>
<evidence type="ECO:0000313" key="7">
    <source>
        <dbReference type="EMBL" id="MBC8754142.1"/>
    </source>
</evidence>
<name>A0ABR7Q6E5_9FLAO</name>
<dbReference type="Pfam" id="PF12833">
    <property type="entry name" value="HTH_18"/>
    <property type="match status" value="1"/>
</dbReference>
<evidence type="ECO:0000259" key="6">
    <source>
        <dbReference type="PROSITE" id="PS01124"/>
    </source>
</evidence>
<feature type="repeat" description="TPR" evidence="4">
    <location>
        <begin position="44"/>
        <end position="77"/>
    </location>
</feature>
<dbReference type="InterPro" id="IPR018060">
    <property type="entry name" value="HTH_AraC"/>
</dbReference>
<dbReference type="EMBL" id="JACGWS010000003">
    <property type="protein sequence ID" value="MBC8754142.1"/>
    <property type="molecule type" value="Genomic_DNA"/>
</dbReference>
<evidence type="ECO:0000256" key="3">
    <source>
        <dbReference type="ARBA" id="ARBA00023163"/>
    </source>
</evidence>
<evidence type="ECO:0000256" key="2">
    <source>
        <dbReference type="ARBA" id="ARBA00023125"/>
    </source>
</evidence>
<dbReference type="SUPFAM" id="SSF48452">
    <property type="entry name" value="TPR-like"/>
    <property type="match status" value="1"/>
</dbReference>
<keyword evidence="2" id="KW-0238">DNA-binding</keyword>
<evidence type="ECO:0000256" key="1">
    <source>
        <dbReference type="ARBA" id="ARBA00023015"/>
    </source>
</evidence>
<dbReference type="Proteomes" id="UP000619238">
    <property type="component" value="Unassembled WGS sequence"/>
</dbReference>
<evidence type="ECO:0000256" key="4">
    <source>
        <dbReference type="PROSITE-ProRule" id="PRU00339"/>
    </source>
</evidence>
<accession>A0ABR7Q6E5</accession>
<evidence type="ECO:0000313" key="8">
    <source>
        <dbReference type="Proteomes" id="UP000619238"/>
    </source>
</evidence>
<dbReference type="InterPro" id="IPR019734">
    <property type="entry name" value="TPR_rpt"/>
</dbReference>
<comment type="caution">
    <text evidence="7">The sequence shown here is derived from an EMBL/GenBank/DDBJ whole genome shotgun (WGS) entry which is preliminary data.</text>
</comment>
<gene>
    <name evidence="7" type="ORF">H2O64_05630</name>
</gene>
<keyword evidence="1" id="KW-0805">Transcription regulation</keyword>
<dbReference type="InterPro" id="IPR011990">
    <property type="entry name" value="TPR-like_helical_dom_sf"/>
</dbReference>
<keyword evidence="5" id="KW-0472">Membrane</keyword>
<keyword evidence="8" id="KW-1185">Reference proteome</keyword>
<dbReference type="PANTHER" id="PTHR43280">
    <property type="entry name" value="ARAC-FAMILY TRANSCRIPTIONAL REGULATOR"/>
    <property type="match status" value="1"/>
</dbReference>
<dbReference type="Pfam" id="PF13181">
    <property type="entry name" value="TPR_8"/>
    <property type="match status" value="1"/>
</dbReference>